<gene>
    <name evidence="2" type="ORF">O181_099814</name>
</gene>
<protein>
    <submittedName>
        <fullName evidence="2">Uncharacterized protein</fullName>
    </submittedName>
</protein>
<accession>A0A9Q3JDE8</accession>
<comment type="caution">
    <text evidence="2">The sequence shown here is derived from an EMBL/GenBank/DDBJ whole genome shotgun (WGS) entry which is preliminary data.</text>
</comment>
<keyword evidence="1" id="KW-0732">Signal</keyword>
<dbReference type="EMBL" id="AVOT02069098">
    <property type="protein sequence ID" value="MBW0560099.1"/>
    <property type="molecule type" value="Genomic_DNA"/>
</dbReference>
<evidence type="ECO:0000313" key="2">
    <source>
        <dbReference type="EMBL" id="MBW0560099.1"/>
    </source>
</evidence>
<dbReference type="AlphaFoldDB" id="A0A9Q3JDE8"/>
<keyword evidence="3" id="KW-1185">Reference proteome</keyword>
<proteinExistence type="predicted"/>
<dbReference type="Proteomes" id="UP000765509">
    <property type="component" value="Unassembled WGS sequence"/>
</dbReference>
<evidence type="ECO:0000256" key="1">
    <source>
        <dbReference type="SAM" id="SignalP"/>
    </source>
</evidence>
<name>A0A9Q3JDE8_9BASI</name>
<organism evidence="2 3">
    <name type="scientific">Austropuccinia psidii MF-1</name>
    <dbReference type="NCBI Taxonomy" id="1389203"/>
    <lineage>
        <taxon>Eukaryota</taxon>
        <taxon>Fungi</taxon>
        <taxon>Dikarya</taxon>
        <taxon>Basidiomycota</taxon>
        <taxon>Pucciniomycotina</taxon>
        <taxon>Pucciniomycetes</taxon>
        <taxon>Pucciniales</taxon>
        <taxon>Sphaerophragmiaceae</taxon>
        <taxon>Austropuccinia</taxon>
    </lineage>
</organism>
<feature type="chain" id="PRO_5040205670" evidence="1">
    <location>
        <begin position="18"/>
        <end position="100"/>
    </location>
</feature>
<reference evidence="2" key="1">
    <citation type="submission" date="2021-03" db="EMBL/GenBank/DDBJ databases">
        <title>Draft genome sequence of rust myrtle Austropuccinia psidii MF-1, a brazilian biotype.</title>
        <authorList>
            <person name="Quecine M.C."/>
            <person name="Pachon D.M.R."/>
            <person name="Bonatelli M.L."/>
            <person name="Correr F.H."/>
            <person name="Franceschini L.M."/>
            <person name="Leite T.F."/>
            <person name="Margarido G.R.A."/>
            <person name="Almeida C.A."/>
            <person name="Ferrarezi J.A."/>
            <person name="Labate C.A."/>
        </authorList>
    </citation>
    <scope>NUCLEOTIDE SEQUENCE</scope>
    <source>
        <strain evidence="2">MF-1</strain>
    </source>
</reference>
<sequence length="100" mass="11351">MLPRMVTLFLKLTGLEAKLLPEGGIEPIANLMKVESNPESLTTPTSRKPTSFFVIQCTVIQVRVSLSHNDDASVYWQLINNDEFSFEFSRQEEAFQKIST</sequence>
<evidence type="ECO:0000313" key="3">
    <source>
        <dbReference type="Proteomes" id="UP000765509"/>
    </source>
</evidence>
<feature type="signal peptide" evidence="1">
    <location>
        <begin position="1"/>
        <end position="17"/>
    </location>
</feature>